<dbReference type="PANTHER" id="PTHR36837:SF5">
    <property type="entry name" value="POLY-3-HYDROXYBUTYRATE SYNTHASE"/>
    <property type="match status" value="1"/>
</dbReference>
<gene>
    <name evidence="6" type="ORF">SAMN05444158_2291</name>
</gene>
<organism evidence="6 7">
    <name type="scientific">Bradyrhizobium canariense</name>
    <dbReference type="NCBI Taxonomy" id="255045"/>
    <lineage>
        <taxon>Bacteria</taxon>
        <taxon>Pseudomonadati</taxon>
        <taxon>Pseudomonadota</taxon>
        <taxon>Alphaproteobacteria</taxon>
        <taxon>Hyphomicrobiales</taxon>
        <taxon>Nitrobacteraceae</taxon>
        <taxon>Bradyrhizobium</taxon>
    </lineage>
</organism>
<feature type="region of interest" description="Disordered" evidence="3">
    <location>
        <begin position="1"/>
        <end position="87"/>
    </location>
</feature>
<feature type="compositionally biased region" description="Polar residues" evidence="3">
    <location>
        <begin position="24"/>
        <end position="35"/>
    </location>
</feature>
<accession>A0A1H1SUM2</accession>
<dbReference type="GO" id="GO:0016746">
    <property type="term" value="F:acyltransferase activity"/>
    <property type="evidence" value="ECO:0007669"/>
    <property type="project" value="UniProtKB-KW"/>
</dbReference>
<dbReference type="InterPro" id="IPR022211">
    <property type="entry name" value="PHBC_N"/>
</dbReference>
<evidence type="ECO:0000256" key="3">
    <source>
        <dbReference type="SAM" id="MobiDB-lite"/>
    </source>
</evidence>
<dbReference type="Pfam" id="PF12551">
    <property type="entry name" value="PHBC_N"/>
    <property type="match status" value="1"/>
</dbReference>
<feature type="compositionally biased region" description="Low complexity" evidence="3">
    <location>
        <begin position="1"/>
        <end position="15"/>
    </location>
</feature>
<evidence type="ECO:0000313" key="7">
    <source>
        <dbReference type="Proteomes" id="UP000243904"/>
    </source>
</evidence>
<name>A0A1H1SUM2_9BRAD</name>
<feature type="compositionally biased region" description="Polar residues" evidence="3">
    <location>
        <begin position="46"/>
        <end position="65"/>
    </location>
</feature>
<proteinExistence type="predicted"/>
<feature type="region of interest" description="Disordered" evidence="3">
    <location>
        <begin position="633"/>
        <end position="655"/>
    </location>
</feature>
<evidence type="ECO:0000259" key="4">
    <source>
        <dbReference type="Pfam" id="PF07167"/>
    </source>
</evidence>
<feature type="domain" description="Poly-beta-hydroxybutyrate polymerase N-terminal" evidence="5">
    <location>
        <begin position="97"/>
        <end position="137"/>
    </location>
</feature>
<dbReference type="GO" id="GO:0042619">
    <property type="term" value="P:poly-hydroxybutyrate biosynthetic process"/>
    <property type="evidence" value="ECO:0007669"/>
    <property type="project" value="InterPro"/>
</dbReference>
<dbReference type="InterPro" id="IPR051321">
    <property type="entry name" value="PHA/PHB_synthase"/>
</dbReference>
<evidence type="ECO:0000256" key="1">
    <source>
        <dbReference type="ARBA" id="ARBA00022679"/>
    </source>
</evidence>
<dbReference type="Proteomes" id="UP000243904">
    <property type="component" value="Chromosome I"/>
</dbReference>
<dbReference type="EMBL" id="LT629750">
    <property type="protein sequence ID" value="SDS51426.1"/>
    <property type="molecule type" value="Genomic_DNA"/>
</dbReference>
<evidence type="ECO:0000256" key="2">
    <source>
        <dbReference type="ARBA" id="ARBA00023315"/>
    </source>
</evidence>
<dbReference type="AlphaFoldDB" id="A0A1H1SUM2"/>
<keyword evidence="7" id="KW-1185">Reference proteome</keyword>
<keyword evidence="1" id="KW-0808">Transferase</keyword>
<keyword evidence="2" id="KW-0012">Acyltransferase</keyword>
<dbReference type="SUPFAM" id="SSF53474">
    <property type="entry name" value="alpha/beta-Hydrolases"/>
    <property type="match status" value="1"/>
</dbReference>
<dbReference type="InterPro" id="IPR029058">
    <property type="entry name" value="AB_hydrolase_fold"/>
</dbReference>
<evidence type="ECO:0000259" key="5">
    <source>
        <dbReference type="Pfam" id="PF12551"/>
    </source>
</evidence>
<dbReference type="Pfam" id="PF07167">
    <property type="entry name" value="PhaC_N"/>
    <property type="match status" value="1"/>
</dbReference>
<sequence length="655" mass="71718">MTNSSSAKKVASSAVSKEEPKPVESNNDASETSPAENVPTVDADVSNPSAPVSASQKGSKLQESGVSPHLNAEVKTSRPEMASASPAAVETVTCATSDTLDRLVHAREARFSGSLSPVSLTLAYLDWALHLANAPGRKLELAEKGLQQWVRLSSPERWTKPVHGDHRFSDPAWSHPPFNLISQAFLLGEEWWRDATLGPPGVAKAHGDVVSFAARQILDVFSPSNFALTNPEVMAATAKGSGRNFAKGFQNYLEDIRRTAHGLPVDEVKGFAVGQDVAVTPGKVVLRNQLIELIQYAPLTEKVRPEPILIVPAWIMKYYILDLSPTNSLIRYLVSQGFTVFCISWRNPTAELRDVTLDDYRRLGVMAALEAVTDICGTSKVHTCGYCLGGTLLSIAAAAMGRDGDDRLATVTMLAAQTDFTEAGELQLFTDESQLALLDDVMWLQGYLDSSQMAGAFQMLRSNDLVWSRVIKTYLLGEREQPSDLMAWNADATRMPYRMHSEYLRKMFLHNDLAEGRYRVEGRPVAVSAIRGPIFAVGTEADHVAPWHSVYKIHLLNEGDITFVLTSGGHNAGIVSEPGHPHRHYRIEHRPEQGSFISPDEWVAKSTEHEGSWWVDWVAWLNAHSRGPISPPSLGAPDKGYPALADAPGSYVHEA</sequence>
<feature type="domain" description="Poly-beta-hydroxybutyrate polymerase N-terminal" evidence="4">
    <location>
        <begin position="165"/>
        <end position="333"/>
    </location>
</feature>
<dbReference type="Gene3D" id="3.40.50.1820">
    <property type="entry name" value="alpha/beta hydrolase"/>
    <property type="match status" value="1"/>
</dbReference>
<protein>
    <submittedName>
        <fullName evidence="6">Polyhydroxyalkanoate synthase</fullName>
    </submittedName>
</protein>
<dbReference type="InterPro" id="IPR010941">
    <property type="entry name" value="PhaC_N"/>
</dbReference>
<evidence type="ECO:0000313" key="6">
    <source>
        <dbReference type="EMBL" id="SDS51426.1"/>
    </source>
</evidence>
<dbReference type="PANTHER" id="PTHR36837">
    <property type="entry name" value="POLY(3-HYDROXYALKANOATE) POLYMERASE SUBUNIT PHAC"/>
    <property type="match status" value="1"/>
</dbReference>
<reference evidence="7" key="1">
    <citation type="submission" date="2016-10" db="EMBL/GenBank/DDBJ databases">
        <authorList>
            <person name="Varghese N."/>
            <person name="Submissions S."/>
        </authorList>
    </citation>
    <scope>NUCLEOTIDE SEQUENCE [LARGE SCALE GENOMIC DNA]</scope>
    <source>
        <strain evidence="7">GAS369</strain>
    </source>
</reference>